<dbReference type="Proteomes" id="UP000249915">
    <property type="component" value="Unassembled WGS sequence"/>
</dbReference>
<dbReference type="EMBL" id="MASW01000003">
    <property type="protein sequence ID" value="PXY25410.1"/>
    <property type="molecule type" value="Genomic_DNA"/>
</dbReference>
<dbReference type="OrthoDB" id="3697253at2"/>
<keyword evidence="2" id="KW-1185">Reference proteome</keyword>
<name>A0A2V4AVC9_9PSEU</name>
<accession>A0A2V4AVC9</accession>
<comment type="caution">
    <text evidence="1">The sequence shown here is derived from an EMBL/GenBank/DDBJ whole genome shotgun (WGS) entry which is preliminary data.</text>
</comment>
<protein>
    <submittedName>
        <fullName evidence="1">Uncharacterized protein</fullName>
    </submittedName>
</protein>
<dbReference type="AlphaFoldDB" id="A0A2V4AVC9"/>
<proteinExistence type="predicted"/>
<sequence length="142" mass="16144">MTSPFSRDSDDSPLSMADWWLLWQALDNPEADRQAAREVLGSLVSPEWMHDAAMACDTSGDWSNRAAAIKAAREACQDSWIAQRCDLGIGTLQRLRSAERPYHHARLDFAARVLLLIITDLFRLSDQRETDTVNQRGKEEQR</sequence>
<evidence type="ECO:0000313" key="2">
    <source>
        <dbReference type="Proteomes" id="UP000249915"/>
    </source>
</evidence>
<evidence type="ECO:0000313" key="1">
    <source>
        <dbReference type="EMBL" id="PXY25410.1"/>
    </source>
</evidence>
<dbReference type="RefSeq" id="WP_112282535.1">
    <property type="nucleotide sequence ID" value="NZ_MASW01000003.1"/>
</dbReference>
<reference evidence="1 2" key="1">
    <citation type="submission" date="2016-07" db="EMBL/GenBank/DDBJ databases">
        <title>Draft genome sequence of Prauserella muralis DSM 45305, isolated from a mould-covered wall in an indoor environment.</title>
        <authorList>
            <person name="Ruckert C."/>
            <person name="Albersmeier A."/>
            <person name="Jiang C.-L."/>
            <person name="Jiang Y."/>
            <person name="Kalinowski J."/>
            <person name="Schneider O."/>
            <person name="Winkler A."/>
            <person name="Zotchev S.B."/>
        </authorList>
    </citation>
    <scope>NUCLEOTIDE SEQUENCE [LARGE SCALE GENOMIC DNA]</scope>
    <source>
        <strain evidence="1 2">DSM 45305</strain>
    </source>
</reference>
<gene>
    <name evidence="1" type="ORF">BAY60_18715</name>
</gene>
<organism evidence="1 2">
    <name type="scientific">Prauserella muralis</name>
    <dbReference type="NCBI Taxonomy" id="588067"/>
    <lineage>
        <taxon>Bacteria</taxon>
        <taxon>Bacillati</taxon>
        <taxon>Actinomycetota</taxon>
        <taxon>Actinomycetes</taxon>
        <taxon>Pseudonocardiales</taxon>
        <taxon>Pseudonocardiaceae</taxon>
        <taxon>Prauserella</taxon>
    </lineage>
</organism>